<evidence type="ECO:0000256" key="2">
    <source>
        <dbReference type="SAM" id="Phobius"/>
    </source>
</evidence>
<dbReference type="Pfam" id="PF04536">
    <property type="entry name" value="TPM_phosphatase"/>
    <property type="match status" value="1"/>
</dbReference>
<dbReference type="AlphaFoldDB" id="A0A840SHI2"/>
<organism evidence="4 5">
    <name type="scientific">Amaricoccus macauensis</name>
    <dbReference type="NCBI Taxonomy" id="57001"/>
    <lineage>
        <taxon>Bacteria</taxon>
        <taxon>Pseudomonadati</taxon>
        <taxon>Pseudomonadota</taxon>
        <taxon>Alphaproteobacteria</taxon>
        <taxon>Rhodobacterales</taxon>
        <taxon>Paracoccaceae</taxon>
        <taxon>Amaricoccus</taxon>
    </lineage>
</organism>
<keyword evidence="5" id="KW-1185">Reference proteome</keyword>
<keyword evidence="2" id="KW-0812">Transmembrane</keyword>
<dbReference type="Gene3D" id="3.10.310.50">
    <property type="match status" value="1"/>
</dbReference>
<evidence type="ECO:0000313" key="5">
    <source>
        <dbReference type="Proteomes" id="UP000549457"/>
    </source>
</evidence>
<keyword evidence="2" id="KW-1133">Transmembrane helix</keyword>
<dbReference type="InterPro" id="IPR007621">
    <property type="entry name" value="TPM_dom"/>
</dbReference>
<protein>
    <recommendedName>
        <fullName evidence="3">TPM domain-containing protein</fullName>
    </recommendedName>
</protein>
<name>A0A840SHI2_9RHOB</name>
<dbReference type="PANTHER" id="PTHR30373">
    <property type="entry name" value="UPF0603 PROTEIN YGCG"/>
    <property type="match status" value="1"/>
</dbReference>
<feature type="transmembrane region" description="Helical" evidence="2">
    <location>
        <begin position="190"/>
        <end position="209"/>
    </location>
</feature>
<keyword evidence="2" id="KW-0472">Membrane</keyword>
<dbReference type="EMBL" id="JACHFM010000002">
    <property type="protein sequence ID" value="MBB5222469.1"/>
    <property type="molecule type" value="Genomic_DNA"/>
</dbReference>
<evidence type="ECO:0000259" key="3">
    <source>
        <dbReference type="Pfam" id="PF04536"/>
    </source>
</evidence>
<feature type="region of interest" description="Disordered" evidence="1">
    <location>
        <begin position="245"/>
        <end position="264"/>
    </location>
</feature>
<comment type="caution">
    <text evidence="4">The sequence shown here is derived from an EMBL/GenBank/DDBJ whole genome shotgun (WGS) entry which is preliminary data.</text>
</comment>
<sequence>MGHGGRSASRPGAWLLAVALVFIAAVAWAQTFPPLTGRIVDQAGILSPEAKADIEPKLVELETKSGIQLVVATVSSLDGQAIEPYANELFRAWRLGEATQNNGVLLLVAPNERRVRIEVGYGLEGTLTDALSSVIIANAITPRFKAGDFSGGVVRGVDDIITVLTTDASEWAARPDLRLDRQPEAGPPDWLLIAGFFGFFALFTISPGFRRLVMNVMFALLVTSGSGRSGGFGGGRGGGGFGGGGGGFSGGGGSSGGGGASGSW</sequence>
<proteinExistence type="predicted"/>
<dbReference type="PANTHER" id="PTHR30373:SF2">
    <property type="entry name" value="UPF0603 PROTEIN YGCG"/>
    <property type="match status" value="1"/>
</dbReference>
<accession>A0A840SHI2</accession>
<reference evidence="4 5" key="1">
    <citation type="submission" date="2020-08" db="EMBL/GenBank/DDBJ databases">
        <title>Genomic Encyclopedia of Type Strains, Phase IV (KMG-IV): sequencing the most valuable type-strain genomes for metagenomic binning, comparative biology and taxonomic classification.</title>
        <authorList>
            <person name="Goeker M."/>
        </authorList>
    </citation>
    <scope>NUCLEOTIDE SEQUENCE [LARGE SCALE GENOMIC DNA]</scope>
    <source>
        <strain evidence="4 5">DSM 101730</strain>
    </source>
</reference>
<feature type="domain" description="TPM" evidence="3">
    <location>
        <begin position="39"/>
        <end position="162"/>
    </location>
</feature>
<dbReference type="Proteomes" id="UP000549457">
    <property type="component" value="Unassembled WGS sequence"/>
</dbReference>
<dbReference type="RefSeq" id="WP_184149341.1">
    <property type="nucleotide sequence ID" value="NZ_JACHFM010000002.1"/>
</dbReference>
<evidence type="ECO:0000313" key="4">
    <source>
        <dbReference type="EMBL" id="MBB5222469.1"/>
    </source>
</evidence>
<evidence type="ECO:0000256" key="1">
    <source>
        <dbReference type="SAM" id="MobiDB-lite"/>
    </source>
</evidence>
<gene>
    <name evidence="4" type="ORF">HNP73_002405</name>
</gene>